<dbReference type="Pfam" id="PF13404">
    <property type="entry name" value="HTH_AsnC-type"/>
    <property type="match status" value="1"/>
</dbReference>
<dbReference type="GO" id="GO:0043565">
    <property type="term" value="F:sequence-specific DNA binding"/>
    <property type="evidence" value="ECO:0007669"/>
    <property type="project" value="InterPro"/>
</dbReference>
<evidence type="ECO:0000313" key="2">
    <source>
        <dbReference type="EMBL" id="XBP70628.1"/>
    </source>
</evidence>
<dbReference type="EMBL" id="CP157675">
    <property type="protein sequence ID" value="XBP70628.1"/>
    <property type="molecule type" value="Genomic_DNA"/>
</dbReference>
<dbReference type="InterPro" id="IPR000485">
    <property type="entry name" value="AsnC-type_HTH_dom"/>
</dbReference>
<proteinExistence type="predicted"/>
<feature type="domain" description="HTH asnC-type" evidence="1">
    <location>
        <begin position="24"/>
        <end position="44"/>
    </location>
</feature>
<dbReference type="Gene3D" id="1.10.10.10">
    <property type="entry name" value="Winged helix-like DNA-binding domain superfamily/Winged helix DNA-binding domain"/>
    <property type="match status" value="1"/>
</dbReference>
<sequence length="49" mass="5564">MLLHFENTDEYSVKSEISDGLSRMDTLDRKILQVLQTDSRTSLAAGLKH</sequence>
<dbReference type="RefSeq" id="WP_349279972.1">
    <property type="nucleotide sequence ID" value="NZ_CP157675.1"/>
</dbReference>
<evidence type="ECO:0000259" key="1">
    <source>
        <dbReference type="Pfam" id="PF13404"/>
    </source>
</evidence>
<reference evidence="2" key="1">
    <citation type="submission" date="2024-05" db="EMBL/GenBank/DDBJ databases">
        <authorList>
            <person name="Bunk B."/>
            <person name="Swiderski J."/>
            <person name="Sproer C."/>
            <person name="Thiel V."/>
        </authorList>
    </citation>
    <scope>NUCLEOTIDE SEQUENCE</scope>
    <source>
        <strain evidence="2">DSM 17735</strain>
    </source>
</reference>
<dbReference type="AlphaFoldDB" id="A0AAU7LUQ0"/>
<organism evidence="2">
    <name type="scientific">Polaromonas hydrogenivorans</name>
    <dbReference type="NCBI Taxonomy" id="335476"/>
    <lineage>
        <taxon>Bacteria</taxon>
        <taxon>Pseudomonadati</taxon>
        <taxon>Pseudomonadota</taxon>
        <taxon>Betaproteobacteria</taxon>
        <taxon>Burkholderiales</taxon>
        <taxon>Comamonadaceae</taxon>
        <taxon>Polaromonas</taxon>
    </lineage>
</organism>
<protein>
    <recommendedName>
        <fullName evidence="1">HTH asnC-type domain-containing protein</fullName>
    </recommendedName>
</protein>
<name>A0AAU7LUQ0_9BURK</name>
<gene>
    <name evidence="2" type="ORF">ABLV49_01970</name>
</gene>
<dbReference type="InterPro" id="IPR036388">
    <property type="entry name" value="WH-like_DNA-bd_sf"/>
</dbReference>
<accession>A0AAU7LUQ0</accession>